<dbReference type="Pfam" id="PF04978">
    <property type="entry name" value="MST"/>
    <property type="match status" value="1"/>
</dbReference>
<sequence length="187" mass="20768">MTSPTQQEAPEMTTALTGERADILETLRVHRQFLRHTVQGLTDDQARQRTTTSELTLGGLIKHVAETESGWVDFILDGPDAMGGGDVDWSEPSPELVERYEKGFQLLPDETLEGVLARYDEVARRTDELVATIDLDLSHPLPEAPWFPKGATRTVRRAFLHIVAETAQHAGHADIIRESLDGQKTMG</sequence>
<reference evidence="2" key="1">
    <citation type="journal article" date="2019" name="Int. J. Syst. Evol. Microbiol.">
        <title>The Global Catalogue of Microorganisms (GCM) 10K type strain sequencing project: providing services to taxonomists for standard genome sequencing and annotation.</title>
        <authorList>
            <consortium name="The Broad Institute Genomics Platform"/>
            <consortium name="The Broad Institute Genome Sequencing Center for Infectious Disease"/>
            <person name="Wu L."/>
            <person name="Ma J."/>
        </authorList>
    </citation>
    <scope>NUCLEOTIDE SEQUENCE [LARGE SCALE GENOMIC DNA]</scope>
    <source>
        <strain evidence="2">JCM 18302</strain>
    </source>
</reference>
<dbReference type="Gene3D" id="1.20.120.450">
    <property type="entry name" value="dinb family like domain"/>
    <property type="match status" value="1"/>
</dbReference>
<dbReference type="SUPFAM" id="SSF109854">
    <property type="entry name" value="DinB/YfiT-like putative metalloenzymes"/>
    <property type="match status" value="1"/>
</dbReference>
<dbReference type="EMBL" id="BAABJO010000046">
    <property type="protein sequence ID" value="GAA5140131.1"/>
    <property type="molecule type" value="Genomic_DNA"/>
</dbReference>
<accession>A0ABP9P5A0</accession>
<gene>
    <name evidence="1" type="ORF">GCM10023320_77350</name>
</gene>
<comment type="caution">
    <text evidence="1">The sequence shown here is derived from an EMBL/GenBank/DDBJ whole genome shotgun (WGS) entry which is preliminary data.</text>
</comment>
<name>A0ABP9P5A0_9PSEU</name>
<dbReference type="InterPro" id="IPR007061">
    <property type="entry name" value="MST-like"/>
</dbReference>
<dbReference type="Proteomes" id="UP001500804">
    <property type="component" value="Unassembled WGS sequence"/>
</dbReference>
<evidence type="ECO:0000313" key="1">
    <source>
        <dbReference type="EMBL" id="GAA5140131.1"/>
    </source>
</evidence>
<proteinExistence type="predicted"/>
<protein>
    <submittedName>
        <fullName evidence="1">DinB family protein</fullName>
    </submittedName>
</protein>
<organism evidence="1 2">
    <name type="scientific">Pseudonocardia adelaidensis</name>
    <dbReference type="NCBI Taxonomy" id="648754"/>
    <lineage>
        <taxon>Bacteria</taxon>
        <taxon>Bacillati</taxon>
        <taxon>Actinomycetota</taxon>
        <taxon>Actinomycetes</taxon>
        <taxon>Pseudonocardiales</taxon>
        <taxon>Pseudonocardiaceae</taxon>
        <taxon>Pseudonocardia</taxon>
    </lineage>
</organism>
<dbReference type="InterPro" id="IPR034660">
    <property type="entry name" value="DinB/YfiT-like"/>
</dbReference>
<evidence type="ECO:0000313" key="2">
    <source>
        <dbReference type="Proteomes" id="UP001500804"/>
    </source>
</evidence>
<dbReference type="RefSeq" id="WP_345612435.1">
    <property type="nucleotide sequence ID" value="NZ_BAABJO010000046.1"/>
</dbReference>
<keyword evidence="2" id="KW-1185">Reference proteome</keyword>